<dbReference type="SUPFAM" id="SSF51338">
    <property type="entry name" value="Composite domain of metallo-dependent hydrolases"/>
    <property type="match status" value="1"/>
</dbReference>
<dbReference type="Gene3D" id="2.30.40.10">
    <property type="entry name" value="Urease, subunit C, domain 1"/>
    <property type="match status" value="1"/>
</dbReference>
<dbReference type="InterPro" id="IPR020043">
    <property type="entry name" value="Deacetylase_Atu3266-like"/>
</dbReference>
<dbReference type="OrthoDB" id="9802793at2"/>
<name>A0A9X5CDL2_9FIRM</name>
<dbReference type="PANTHER" id="PTHR42717">
    <property type="entry name" value="DIHYDROOROTASE-RELATED"/>
    <property type="match status" value="1"/>
</dbReference>
<evidence type="ECO:0000313" key="2">
    <source>
        <dbReference type="Proteomes" id="UP000474104"/>
    </source>
</evidence>
<proteinExistence type="predicted"/>
<dbReference type="RefSeq" id="WP_004079392.1">
    <property type="nucleotide sequence ID" value="NZ_VIRB01000121.1"/>
</dbReference>
<evidence type="ECO:0000313" key="1">
    <source>
        <dbReference type="EMBL" id="NDO70872.1"/>
    </source>
</evidence>
<dbReference type="GO" id="GO:0016810">
    <property type="term" value="F:hydrolase activity, acting on carbon-nitrogen (but not peptide) bonds"/>
    <property type="evidence" value="ECO:0007669"/>
    <property type="project" value="InterPro"/>
</dbReference>
<dbReference type="Gene3D" id="3.20.20.140">
    <property type="entry name" value="Metal-dependent hydrolases"/>
    <property type="match status" value="1"/>
</dbReference>
<dbReference type="InterPro" id="IPR011059">
    <property type="entry name" value="Metal-dep_hydrolase_composite"/>
</dbReference>
<organism evidence="1 2">
    <name type="scientific">Schaedlerella arabinosiphila</name>
    <dbReference type="NCBI Taxonomy" id="2044587"/>
    <lineage>
        <taxon>Bacteria</taxon>
        <taxon>Bacillati</taxon>
        <taxon>Bacillota</taxon>
        <taxon>Clostridia</taxon>
        <taxon>Lachnospirales</taxon>
        <taxon>Lachnospiraceae</taxon>
        <taxon>Schaedlerella</taxon>
    </lineage>
</organism>
<dbReference type="Proteomes" id="UP000474104">
    <property type="component" value="Unassembled WGS sequence"/>
</dbReference>
<dbReference type="EMBL" id="VIRB01000121">
    <property type="protein sequence ID" value="NDO70872.1"/>
    <property type="molecule type" value="Genomic_DNA"/>
</dbReference>
<dbReference type="SUPFAM" id="SSF51556">
    <property type="entry name" value="Metallo-dependent hydrolases"/>
    <property type="match status" value="1"/>
</dbReference>
<accession>A0A9X5CDL2</accession>
<dbReference type="GO" id="GO:0019213">
    <property type="term" value="F:deacetylase activity"/>
    <property type="evidence" value="ECO:0007669"/>
    <property type="project" value="InterPro"/>
</dbReference>
<dbReference type="PANTHER" id="PTHR42717:SF1">
    <property type="entry name" value="IMIDAZOLONEPROPIONASE AND RELATED AMIDOHYDROLASES"/>
    <property type="match status" value="1"/>
</dbReference>
<dbReference type="AlphaFoldDB" id="A0A9X5CDL2"/>
<sequence>MNQKNWNLLLKNGHIIDPSQNLDMVCDIAVKDGKISEIGTDLSSSSAEKVIDIQGLFLVPGLIDMHCHIYPTFFETSDCLPCIHADAHFFQNGVTTAVDAGTCGPRDFYTFKEHFIDRSKTRILAFINIASGGMVTLSSEQIPSEFHSKAAAGIAEGFPNIIAGIKTAHYWVNKPFDSLHTPWCSVDKTIEAAALCQKPAMFDFQPTLPDRRYQDLLLKKMRPNDIHTHIYAQQFPVLDKAGNVSSFLFEARKNGIIFDLGHGAGSFWFRNAIPAYRQGFYPDTLSTDLYFDNICGPVFGMTNLMSKYLNIGMPLQEIIYRTTQRPSEILNHPELGTLRKGSCADIAVLQKLEGNYGFYDGGHARMEGHQKLECVMTIREGSIVYDLNAVSMVNWEQAPAPYWTSPGVL</sequence>
<gene>
    <name evidence="1" type="ORF">FMM80_20345</name>
</gene>
<protein>
    <submittedName>
        <fullName evidence="1">Amidohydrolase/deacetylase family metallohydrolase</fullName>
    </submittedName>
</protein>
<dbReference type="InterPro" id="IPR032466">
    <property type="entry name" value="Metal_Hydrolase"/>
</dbReference>
<comment type="caution">
    <text evidence="1">The sequence shown here is derived from an EMBL/GenBank/DDBJ whole genome shotgun (WGS) entry which is preliminary data.</text>
</comment>
<reference evidence="1 2" key="1">
    <citation type="submission" date="2019-07" db="EMBL/GenBank/DDBJ databases">
        <title>Draft genome sequences of 15 bacterial species constituting the stable defined intestinal microbiota of the GM15 gnotobiotic mouse model.</title>
        <authorList>
            <person name="Elie C."/>
            <person name="Mathieu A."/>
            <person name="Saliou A."/>
            <person name="Darnaud M."/>
            <person name="Leulier F."/>
            <person name="Tamellini A."/>
        </authorList>
    </citation>
    <scope>NUCLEOTIDE SEQUENCE [LARGE SCALE GENOMIC DNA]</scope>
    <source>
        <strain evidence="2">ASF 502</strain>
    </source>
</reference>